<reference evidence="3" key="2">
    <citation type="submission" date="2019-02" db="EMBL/GenBank/DDBJ databases">
        <title>Granulicella sibirica sp. nov., a psychrotolerant acidobacterium isolated from an organic soil layer in forested tundra, West Siberia.</title>
        <authorList>
            <person name="Oshkin I.Y."/>
            <person name="Kulichevskaya I.S."/>
            <person name="Rijpstra W.I.C."/>
            <person name="Sinninghe Damste J.S."/>
            <person name="Rakitin A.L."/>
            <person name="Ravin N.V."/>
            <person name="Dedysh S.N."/>
        </authorList>
    </citation>
    <scope>NUCLEOTIDE SEQUENCE [LARGE SCALE GENOMIC DNA]</scope>
    <source>
        <strain evidence="3">AF10</strain>
    </source>
</reference>
<proteinExistence type="predicted"/>
<keyword evidence="1" id="KW-0472">Membrane</keyword>
<evidence type="ECO:0000256" key="1">
    <source>
        <dbReference type="SAM" id="Phobius"/>
    </source>
</evidence>
<comment type="caution">
    <text evidence="2">The sequence shown here is derived from an EMBL/GenBank/DDBJ whole genome shotgun (WGS) entry which is preliminary data.</text>
</comment>
<keyword evidence="1" id="KW-1133">Transmembrane helix</keyword>
<feature type="transmembrane region" description="Helical" evidence="1">
    <location>
        <begin position="75"/>
        <end position="94"/>
    </location>
</feature>
<dbReference type="Proteomes" id="UP000289437">
    <property type="component" value="Unassembled WGS sequence"/>
</dbReference>
<organism evidence="2 3">
    <name type="scientific">Granulicella sibirica</name>
    <dbReference type="NCBI Taxonomy" id="2479048"/>
    <lineage>
        <taxon>Bacteria</taxon>
        <taxon>Pseudomonadati</taxon>
        <taxon>Acidobacteriota</taxon>
        <taxon>Terriglobia</taxon>
        <taxon>Terriglobales</taxon>
        <taxon>Acidobacteriaceae</taxon>
        <taxon>Granulicella</taxon>
    </lineage>
</organism>
<dbReference type="EMBL" id="RDSM01000001">
    <property type="protein sequence ID" value="RXH56799.1"/>
    <property type="molecule type" value="Genomic_DNA"/>
</dbReference>
<evidence type="ECO:0000313" key="2">
    <source>
        <dbReference type="EMBL" id="RXH56799.1"/>
    </source>
</evidence>
<sequence>MNLRRKILLIGLVVGLAFGAMAFWIRALSVPAANPAVNVLRRFCFTAALPGVLLSDAAVGSGETAPVWAYCVGNFFFYFFLCWCTGRLVLRFLLPEQDVVGAKRRR</sequence>
<reference evidence="2 3" key="1">
    <citation type="submission" date="2018-11" db="EMBL/GenBank/DDBJ databases">
        <authorList>
            <person name="Mardanov A.V."/>
            <person name="Ravin N.V."/>
            <person name="Dedysh S.N."/>
        </authorList>
    </citation>
    <scope>NUCLEOTIDE SEQUENCE [LARGE SCALE GENOMIC DNA]</scope>
    <source>
        <strain evidence="2 3">AF10</strain>
    </source>
</reference>
<accession>A0A4Q0T485</accession>
<dbReference type="AlphaFoldDB" id="A0A4Q0T485"/>
<dbReference type="RefSeq" id="WP_128911069.1">
    <property type="nucleotide sequence ID" value="NZ_RDSM01000001.1"/>
</dbReference>
<name>A0A4Q0T485_9BACT</name>
<protein>
    <submittedName>
        <fullName evidence="2">Uncharacterized protein</fullName>
    </submittedName>
</protein>
<keyword evidence="3" id="KW-1185">Reference proteome</keyword>
<feature type="transmembrane region" description="Helical" evidence="1">
    <location>
        <begin position="7"/>
        <end position="25"/>
    </location>
</feature>
<keyword evidence="1" id="KW-0812">Transmembrane</keyword>
<gene>
    <name evidence="2" type="ORF">GRAN_0109</name>
</gene>
<evidence type="ECO:0000313" key="3">
    <source>
        <dbReference type="Proteomes" id="UP000289437"/>
    </source>
</evidence>